<evidence type="ECO:0000256" key="5">
    <source>
        <dbReference type="SAM" id="MobiDB-lite"/>
    </source>
</evidence>
<comment type="pathway">
    <text evidence="3">Carbohydrate degradation; pentose phosphate pathway; D-glyceraldehyde 3-phosphate and beta-D-fructose 6-phosphate from D-ribose 5-phosphate and D-xylulose 5-phosphate (non-oxidative stage): step 2/3.</text>
</comment>
<dbReference type="InterPro" id="IPR013083">
    <property type="entry name" value="Znf_RING/FYVE/PHD"/>
</dbReference>
<dbReference type="PANTHER" id="PTHR10683">
    <property type="entry name" value="TRANSALDOLASE"/>
    <property type="match status" value="1"/>
</dbReference>
<evidence type="ECO:0000256" key="2">
    <source>
        <dbReference type="PROSITE-ProRule" id="PRU00175"/>
    </source>
</evidence>
<evidence type="ECO:0000256" key="1">
    <source>
        <dbReference type="ARBA" id="ARBA00023270"/>
    </source>
</evidence>
<dbReference type="PROSITE" id="PS00958">
    <property type="entry name" value="TRANSALDOLASE_2"/>
    <property type="match status" value="1"/>
</dbReference>
<gene>
    <name evidence="7" type="ORF">D6C91_03817</name>
</gene>
<dbReference type="UniPathway" id="UPA00115">
    <property type="reaction ID" value="UER00414"/>
</dbReference>
<reference evidence="7 8" key="1">
    <citation type="submission" date="2018-10" db="EMBL/GenBank/DDBJ databases">
        <title>Fifty Aureobasidium pullulans genomes reveal a recombining polyextremotolerant generalist.</title>
        <authorList>
            <person name="Gostincar C."/>
            <person name="Turk M."/>
            <person name="Zajc J."/>
            <person name="Gunde-Cimerman N."/>
        </authorList>
    </citation>
    <scope>NUCLEOTIDE SEQUENCE [LARGE SCALE GENOMIC DNA]</scope>
    <source>
        <strain evidence="7 8">EXF-3863</strain>
    </source>
</reference>
<organism evidence="7 8">
    <name type="scientific">Aureobasidium pullulans</name>
    <name type="common">Black yeast</name>
    <name type="synonym">Pullularia pullulans</name>
    <dbReference type="NCBI Taxonomy" id="5580"/>
    <lineage>
        <taxon>Eukaryota</taxon>
        <taxon>Fungi</taxon>
        <taxon>Dikarya</taxon>
        <taxon>Ascomycota</taxon>
        <taxon>Pezizomycotina</taxon>
        <taxon>Dothideomycetes</taxon>
        <taxon>Dothideomycetidae</taxon>
        <taxon>Dothideales</taxon>
        <taxon>Saccotheciaceae</taxon>
        <taxon>Aureobasidium</taxon>
    </lineage>
</organism>
<keyword evidence="1" id="KW-0704">Schiff base</keyword>
<feature type="region of interest" description="Disordered" evidence="5">
    <location>
        <begin position="490"/>
        <end position="513"/>
    </location>
</feature>
<evidence type="ECO:0000256" key="4">
    <source>
        <dbReference type="SAM" id="Coils"/>
    </source>
</evidence>
<dbReference type="InterPro" id="IPR001585">
    <property type="entry name" value="TAL/FSA"/>
</dbReference>
<dbReference type="Proteomes" id="UP000308005">
    <property type="component" value="Unassembled WGS sequence"/>
</dbReference>
<dbReference type="InterPro" id="IPR013785">
    <property type="entry name" value="Aldolase_TIM"/>
</dbReference>
<dbReference type="Pfam" id="PF00923">
    <property type="entry name" value="TAL_FSA"/>
    <property type="match status" value="1"/>
</dbReference>
<name>A0A4S9TFN9_AURPU</name>
<feature type="domain" description="RING-type" evidence="6">
    <location>
        <begin position="608"/>
        <end position="657"/>
    </location>
</feature>
<dbReference type="EC" id="2.2.1.2" evidence="3"/>
<feature type="compositionally biased region" description="Acidic residues" evidence="5">
    <location>
        <begin position="570"/>
        <end position="579"/>
    </location>
</feature>
<dbReference type="EMBL" id="QZBM01000128">
    <property type="protein sequence ID" value="THZ22966.1"/>
    <property type="molecule type" value="Genomic_DNA"/>
</dbReference>
<dbReference type="GO" id="GO:0004801">
    <property type="term" value="F:transaldolase activity"/>
    <property type="evidence" value="ECO:0007669"/>
    <property type="project" value="UniProtKB-EC"/>
</dbReference>
<protein>
    <recommendedName>
        <fullName evidence="3">Transaldolase</fullName>
        <ecNumber evidence="3">2.2.1.2</ecNumber>
    </recommendedName>
</protein>
<keyword evidence="2" id="KW-0479">Metal-binding</keyword>
<accession>A0A4S9TFN9</accession>
<dbReference type="GO" id="GO:0008270">
    <property type="term" value="F:zinc ion binding"/>
    <property type="evidence" value="ECO:0007669"/>
    <property type="project" value="UniProtKB-KW"/>
</dbReference>
<keyword evidence="3" id="KW-0570">Pentose shunt</keyword>
<dbReference type="AlphaFoldDB" id="A0A4S9TFN9"/>
<dbReference type="SUPFAM" id="SSF51569">
    <property type="entry name" value="Aldolase"/>
    <property type="match status" value="1"/>
</dbReference>
<dbReference type="Gene3D" id="3.20.20.70">
    <property type="entry name" value="Aldolase class I"/>
    <property type="match status" value="1"/>
</dbReference>
<dbReference type="GO" id="GO:0009052">
    <property type="term" value="P:pentose-phosphate shunt, non-oxidative branch"/>
    <property type="evidence" value="ECO:0007669"/>
    <property type="project" value="TreeGrafter"/>
</dbReference>
<dbReference type="PROSITE" id="PS50089">
    <property type="entry name" value="ZF_RING_2"/>
    <property type="match status" value="1"/>
</dbReference>
<proteinExistence type="predicted"/>
<keyword evidence="2" id="KW-0862">Zinc</keyword>
<dbReference type="Gene3D" id="3.30.40.10">
    <property type="entry name" value="Zinc/RING finger domain, C3HC4 (zinc finger)"/>
    <property type="match status" value="1"/>
</dbReference>
<keyword evidence="4" id="KW-0175">Coiled coil</keyword>
<dbReference type="GO" id="GO:0005975">
    <property type="term" value="P:carbohydrate metabolic process"/>
    <property type="evidence" value="ECO:0007669"/>
    <property type="project" value="InterPro"/>
</dbReference>
<comment type="catalytic activity">
    <reaction evidence="3">
        <text>D-sedoheptulose 7-phosphate + D-glyceraldehyde 3-phosphate = D-erythrose 4-phosphate + beta-D-fructose 6-phosphate</text>
        <dbReference type="Rhea" id="RHEA:17053"/>
        <dbReference type="ChEBI" id="CHEBI:16897"/>
        <dbReference type="ChEBI" id="CHEBI:57483"/>
        <dbReference type="ChEBI" id="CHEBI:57634"/>
        <dbReference type="ChEBI" id="CHEBI:59776"/>
        <dbReference type="EC" id="2.2.1.2"/>
    </reaction>
</comment>
<comment type="caution">
    <text evidence="7">The sequence shown here is derived from an EMBL/GenBank/DDBJ whole genome shotgun (WGS) entry which is preliminary data.</text>
</comment>
<evidence type="ECO:0000313" key="7">
    <source>
        <dbReference type="EMBL" id="THZ22966.1"/>
    </source>
</evidence>
<dbReference type="PANTHER" id="PTHR10683:SF34">
    <property type="entry name" value="TRANSALDOLASE"/>
    <property type="match status" value="1"/>
</dbReference>
<evidence type="ECO:0000259" key="6">
    <source>
        <dbReference type="PROSITE" id="PS50089"/>
    </source>
</evidence>
<dbReference type="SMART" id="SM00184">
    <property type="entry name" value="RING"/>
    <property type="match status" value="1"/>
</dbReference>
<comment type="function">
    <text evidence="3">Catalyzes the rate-limiting step of the non-oxidative phase in the pentose phosphate pathway. Catalyzes the reversible conversion of sedheptulose-7-phosphate and D-glyceraldehyde 3-phosphate into erythrose-4-phosphate and beta-D-fructose 6-phosphate.</text>
</comment>
<dbReference type="SUPFAM" id="SSF57850">
    <property type="entry name" value="RING/U-box"/>
    <property type="match status" value="1"/>
</dbReference>
<keyword evidence="3" id="KW-0808">Transferase</keyword>
<feature type="coiled-coil region" evidence="4">
    <location>
        <begin position="306"/>
        <end position="375"/>
    </location>
</feature>
<dbReference type="Pfam" id="PF13920">
    <property type="entry name" value="zf-C3HC4_3"/>
    <property type="match status" value="1"/>
</dbReference>
<feature type="region of interest" description="Disordered" evidence="5">
    <location>
        <begin position="568"/>
        <end position="599"/>
    </location>
</feature>
<sequence>MPRLPEYCDHKLPTSCRLSSIPNCCACADERPHQSSYSTYVDGVGFVARGARWDRYCWPCSQFWRNRVAQTNLLPTQTRIPQTPDQSDFLERWYQFYNGYRTVSRHDGAEERVAVLGERFRDVSPGRLPRTLDELRAGQERSNADQPQHVEVIRDEAPEGPSLEAVLDQMFDEAEDERQEADQDPPALIHAPFTFNSNDSSNNSRVAGQVMRPAPSRNPEYQARRISALRRELLRMRNGIERVISGLRDLGEPIPDHSETTTRLSDLGRSLEVMSVRDSPLSRQSDSASRESRAPIVGSVYRDPELVNVQQRFDEAQRQLEQAQRFRDQSAIEFQLAQASQTETSEILEGAELDLTEHREQVSQLRREQRTAENYARLFGSREDMEIQGADYESPIGGMFTRAWDRFRAAEGVRQDERTLRQVLEHEQMATGPLFPGNNAEPNPAADTVYEDRLNEYYTMLRQQDWTQNNRENTANIGATNHSNLPDVEASVSEAATQATEPSTEPESSQQMTTLERLLRNTPEPQRSSIIARMEQNGTAAALQHPDTGNTIDVWRRLRDAYAPFRGNWEEEGESSEDEDRARGGLDAEDSGRPEPKEDVDMTLKLDCKICYTQTADTACLPCGHLVMCQWCSAQHSPVMQHDRTRPRKPANCPVCRKKIKQKKHSRCLVININATVGQFLIGNVPTSVQPIGLRVPSRPMVSNCLHRTIIHASSAGGVTRTCFRGARQCFLLDRGSFVEKSVAHSAELPSLATKWQMKRHFFLSFVLGVQLIVTPWTWKAIVNVELQKPENESLIIESIQLAKQMYEQYASEATFEQFATEVMAVKLSARMIPYLTGRALIQTNPYNAYSTAATIANAKRIIAIYKTVLPSHPSNRVCIKIPSTWEGIAACKALESEGIITLATTLFSLEQAAAAAQAGCSYIAPYVNELPVHFVPGHIDNDKGFTLTRSCQTFYTRINAKTLVMPASLTSVAECLQVCGAHHITISPPLLAALAATPAPAISSTSAPLFFDQVVQGEEVGDEKLMADVKDEAKYRIRYTRLKGGKAEKKLVDAINIFADCQDSTEGLVKRYSK</sequence>
<feature type="compositionally biased region" description="Basic and acidic residues" evidence="5">
    <location>
        <begin position="580"/>
        <end position="599"/>
    </location>
</feature>
<keyword evidence="2" id="KW-0863">Zinc-finger</keyword>
<feature type="compositionally biased region" description="Polar residues" evidence="5">
    <location>
        <begin position="494"/>
        <end position="513"/>
    </location>
</feature>
<feature type="region of interest" description="Disordered" evidence="5">
    <location>
        <begin position="194"/>
        <end position="219"/>
    </location>
</feature>
<dbReference type="InterPro" id="IPR018225">
    <property type="entry name" value="Transaldolase_AS"/>
</dbReference>
<evidence type="ECO:0000256" key="3">
    <source>
        <dbReference type="RuleBase" id="RU000501"/>
    </source>
</evidence>
<dbReference type="InterPro" id="IPR001841">
    <property type="entry name" value="Znf_RING"/>
</dbReference>
<evidence type="ECO:0000313" key="8">
    <source>
        <dbReference type="Proteomes" id="UP000308005"/>
    </source>
</evidence>